<sequence>MTAALSGLPPVDGWTVDDLHALPDDGVRRELIDGALHVSPSRTSVHQVIAMRLGVALERTCPDDLFVSQANDVELSPRRMFIPDVLVTTFEAARRRAGSFMADEVVLAVEIVSPGSQSVDRVLKPALYAKAGIPHFWLIETDGGIRVQTYRLNREAEAYEPSDTFTDVISVESPWQLEIPVAELRPRNF</sequence>
<dbReference type="Gene3D" id="3.90.1570.10">
    <property type="entry name" value="tt1808, chain A"/>
    <property type="match status" value="1"/>
</dbReference>
<comment type="caution">
    <text evidence="2">The sequence shown here is derived from an EMBL/GenBank/DDBJ whole genome shotgun (WGS) entry which is preliminary data.</text>
</comment>
<dbReference type="InterPro" id="IPR011335">
    <property type="entry name" value="Restrct_endonuc-II-like"/>
</dbReference>
<dbReference type="PANTHER" id="PTHR35400:SF3">
    <property type="entry name" value="SLL1072 PROTEIN"/>
    <property type="match status" value="1"/>
</dbReference>
<gene>
    <name evidence="2" type="ORF">Aau02nite_05570</name>
</gene>
<feature type="domain" description="Putative restriction endonuclease" evidence="1">
    <location>
        <begin position="17"/>
        <end position="180"/>
    </location>
</feature>
<keyword evidence="3" id="KW-1185">Reference proteome</keyword>
<dbReference type="PANTHER" id="PTHR35400">
    <property type="entry name" value="SLR1083 PROTEIN"/>
    <property type="match status" value="1"/>
</dbReference>
<name>A0A919S359_9ACTN</name>
<dbReference type="CDD" id="cd06260">
    <property type="entry name" value="DUF820-like"/>
    <property type="match status" value="1"/>
</dbReference>
<dbReference type="EMBL" id="BOQL01000005">
    <property type="protein sequence ID" value="GIM63669.1"/>
    <property type="molecule type" value="Genomic_DNA"/>
</dbReference>
<organism evidence="2 3">
    <name type="scientific">Actinoplanes auranticolor</name>
    <dbReference type="NCBI Taxonomy" id="47988"/>
    <lineage>
        <taxon>Bacteria</taxon>
        <taxon>Bacillati</taxon>
        <taxon>Actinomycetota</taxon>
        <taxon>Actinomycetes</taxon>
        <taxon>Micromonosporales</taxon>
        <taxon>Micromonosporaceae</taxon>
        <taxon>Actinoplanes</taxon>
    </lineage>
</organism>
<evidence type="ECO:0000259" key="1">
    <source>
        <dbReference type="Pfam" id="PF05685"/>
    </source>
</evidence>
<dbReference type="Pfam" id="PF05685">
    <property type="entry name" value="Uma2"/>
    <property type="match status" value="1"/>
</dbReference>
<accession>A0A919S359</accession>
<dbReference type="Proteomes" id="UP000681340">
    <property type="component" value="Unassembled WGS sequence"/>
</dbReference>
<dbReference type="InterPro" id="IPR012296">
    <property type="entry name" value="Nuclease_put_TT1808"/>
</dbReference>
<dbReference type="InterPro" id="IPR008538">
    <property type="entry name" value="Uma2"/>
</dbReference>
<reference evidence="2" key="1">
    <citation type="submission" date="2021-03" db="EMBL/GenBank/DDBJ databases">
        <title>Whole genome shotgun sequence of Actinoplanes auranticolor NBRC 12245.</title>
        <authorList>
            <person name="Komaki H."/>
            <person name="Tamura T."/>
        </authorList>
    </citation>
    <scope>NUCLEOTIDE SEQUENCE</scope>
    <source>
        <strain evidence="2">NBRC 12245</strain>
    </source>
</reference>
<evidence type="ECO:0000313" key="2">
    <source>
        <dbReference type="EMBL" id="GIM63669.1"/>
    </source>
</evidence>
<dbReference type="RefSeq" id="WP_212986701.1">
    <property type="nucleotide sequence ID" value="NZ_BAABEA010000003.1"/>
</dbReference>
<dbReference type="SUPFAM" id="SSF52980">
    <property type="entry name" value="Restriction endonuclease-like"/>
    <property type="match status" value="1"/>
</dbReference>
<protein>
    <recommendedName>
        <fullName evidence="1">Putative restriction endonuclease domain-containing protein</fullName>
    </recommendedName>
</protein>
<evidence type="ECO:0000313" key="3">
    <source>
        <dbReference type="Proteomes" id="UP000681340"/>
    </source>
</evidence>
<dbReference type="AlphaFoldDB" id="A0A919S359"/>
<proteinExistence type="predicted"/>